<dbReference type="Proteomes" id="UP000467349">
    <property type="component" value="Unassembled WGS sequence"/>
</dbReference>
<evidence type="ECO:0000313" key="2">
    <source>
        <dbReference type="EMBL" id="MTV44569.1"/>
    </source>
</evidence>
<dbReference type="SUPFAM" id="SSF53448">
    <property type="entry name" value="Nucleotide-diphospho-sugar transferases"/>
    <property type="match status" value="1"/>
</dbReference>
<feature type="domain" description="Glycosyltransferase 2-like" evidence="1">
    <location>
        <begin position="7"/>
        <end position="46"/>
    </location>
</feature>
<dbReference type="Pfam" id="PF00535">
    <property type="entry name" value="Glycos_transf_2"/>
    <property type="match status" value="1"/>
</dbReference>
<name>A0A7X3BZ65_STREE</name>
<reference evidence="2 3" key="1">
    <citation type="submission" date="2019-11" db="EMBL/GenBank/DDBJ databases">
        <title>Growth characteristics of pneumococcus vary with the chemical composition of the capsule and with environmental conditions.</title>
        <authorList>
            <person name="Tothpal A."/>
            <person name="Desobry K."/>
            <person name="Joshi S."/>
            <person name="Wyllie A.L."/>
            <person name="Weinberger D.M."/>
        </authorList>
    </citation>
    <scope>NUCLEOTIDE SEQUENCE [LARGE SCALE GENOMIC DNA]</scope>
    <source>
        <strain evidence="3">pnumococcus09N</strain>
    </source>
</reference>
<dbReference type="InterPro" id="IPR001173">
    <property type="entry name" value="Glyco_trans_2-like"/>
</dbReference>
<organism evidence="2 3">
    <name type="scientific">Streptococcus pneumoniae</name>
    <dbReference type="NCBI Taxonomy" id="1313"/>
    <lineage>
        <taxon>Bacteria</taxon>
        <taxon>Bacillati</taxon>
        <taxon>Bacillota</taxon>
        <taxon>Bacilli</taxon>
        <taxon>Lactobacillales</taxon>
        <taxon>Streptococcaceae</taxon>
        <taxon>Streptococcus</taxon>
    </lineage>
</organism>
<comment type="caution">
    <text evidence="2">The sequence shown here is derived from an EMBL/GenBank/DDBJ whole genome shotgun (WGS) entry which is preliminary data.</text>
</comment>
<proteinExistence type="predicted"/>
<dbReference type="GO" id="GO:0016740">
    <property type="term" value="F:transferase activity"/>
    <property type="evidence" value="ECO:0007669"/>
    <property type="project" value="UniProtKB-KW"/>
</dbReference>
<sequence length="46" mass="5318">MGKSVAILMTTYNGERYLSQQIDSIRSQTFTNWTLFIRDDGSKDKT</sequence>
<keyword evidence="2" id="KW-0808">Transferase</keyword>
<dbReference type="Gene3D" id="3.90.550.10">
    <property type="entry name" value="Spore Coat Polysaccharide Biosynthesis Protein SpsA, Chain A"/>
    <property type="match status" value="1"/>
</dbReference>
<dbReference type="RefSeq" id="WP_155474394.1">
    <property type="nucleotide sequence ID" value="NZ_WNHU01000516.1"/>
</dbReference>
<gene>
    <name evidence="2" type="ORF">GM545_13620</name>
</gene>
<accession>A0A7X3BZ65</accession>
<evidence type="ECO:0000313" key="3">
    <source>
        <dbReference type="Proteomes" id="UP000467349"/>
    </source>
</evidence>
<evidence type="ECO:0000259" key="1">
    <source>
        <dbReference type="Pfam" id="PF00535"/>
    </source>
</evidence>
<protein>
    <submittedName>
        <fullName evidence="2">Glycosyltransferase</fullName>
    </submittedName>
</protein>
<dbReference type="InterPro" id="IPR029044">
    <property type="entry name" value="Nucleotide-diphossugar_trans"/>
</dbReference>
<feature type="non-terminal residue" evidence="2">
    <location>
        <position position="46"/>
    </location>
</feature>
<dbReference type="AlphaFoldDB" id="A0A7X3BZ65"/>
<dbReference type="EMBL" id="WNHU01000516">
    <property type="protein sequence ID" value="MTV44569.1"/>
    <property type="molecule type" value="Genomic_DNA"/>
</dbReference>